<dbReference type="AlphaFoldDB" id="A0A139BR54"/>
<reference evidence="2 3" key="1">
    <citation type="submission" date="2016-02" db="EMBL/GenBank/DDBJ databases">
        <authorList>
            <person name="Wen L."/>
            <person name="He K."/>
            <person name="Yang H."/>
        </authorList>
    </citation>
    <scope>NUCLEOTIDE SEQUENCE [LARGE SCALE GENOMIC DNA]</scope>
    <source>
        <strain evidence="2">ShG14-8</strain>
    </source>
</reference>
<dbReference type="PANTHER" id="PTHR13696">
    <property type="entry name" value="P-LOOP CONTAINING NUCLEOSIDE TRIPHOSPHATE HYDROLASE"/>
    <property type="match status" value="1"/>
</dbReference>
<accession>A0A139BR54</accession>
<dbReference type="PANTHER" id="PTHR13696:SF96">
    <property type="entry name" value="COBQ_COBB_MIND_PARA NUCLEOTIDE BINDING DOMAIN-CONTAINING PROTEIN"/>
    <property type="match status" value="1"/>
</dbReference>
<proteinExistence type="predicted"/>
<protein>
    <submittedName>
        <fullName evidence="2">Cobyrinic acid a,c-diamide synthase</fullName>
    </submittedName>
</protein>
<name>A0A139BR54_9PROT</name>
<evidence type="ECO:0000313" key="2">
    <source>
        <dbReference type="EMBL" id="KXS31490.1"/>
    </source>
</evidence>
<dbReference type="Pfam" id="PF01656">
    <property type="entry name" value="CbiA"/>
    <property type="match status" value="1"/>
</dbReference>
<dbReference type="PIRSF" id="PIRSF009320">
    <property type="entry name" value="Nuc_binding_HP_1000"/>
    <property type="match status" value="1"/>
</dbReference>
<dbReference type="InterPro" id="IPR050678">
    <property type="entry name" value="DNA_Partitioning_ATPase"/>
</dbReference>
<evidence type="ECO:0000313" key="3">
    <source>
        <dbReference type="Proteomes" id="UP000070578"/>
    </source>
</evidence>
<dbReference type="PATRIC" id="fig|1796491.3.peg.2615"/>
<dbReference type="SUPFAM" id="SSF52540">
    <property type="entry name" value="P-loop containing nucleoside triphosphate hydrolases"/>
    <property type="match status" value="1"/>
</dbReference>
<dbReference type="InterPro" id="IPR002586">
    <property type="entry name" value="CobQ/CobB/MinD/ParA_Nub-bd_dom"/>
</dbReference>
<dbReference type="InterPro" id="IPR048089">
    <property type="entry name" value="McdA"/>
</dbReference>
<dbReference type="InterPro" id="IPR027417">
    <property type="entry name" value="P-loop_NTPase"/>
</dbReference>
<dbReference type="Proteomes" id="UP000070578">
    <property type="component" value="Unassembled WGS sequence"/>
</dbReference>
<dbReference type="EMBL" id="LSLI01000072">
    <property type="protein sequence ID" value="KXS31490.1"/>
    <property type="molecule type" value="Genomic_DNA"/>
</dbReference>
<reference evidence="2 3" key="2">
    <citation type="submission" date="2016-03" db="EMBL/GenBank/DDBJ databases">
        <title>New uncultured bacterium of the family Gallionellaceae from acid mine drainage: description and reconstruction of genome based on metagenomic analysis of microbial community.</title>
        <authorList>
            <person name="Kadnikov V."/>
            <person name="Ivasenko D."/>
            <person name="Beletsky A."/>
            <person name="Mardanov A."/>
            <person name="Danilova E."/>
            <person name="Pimenov N."/>
            <person name="Karnachuk O."/>
            <person name="Ravin N."/>
        </authorList>
    </citation>
    <scope>NUCLEOTIDE SEQUENCE [LARGE SCALE GENOMIC DNA]</scope>
    <source>
        <strain evidence="2">ShG14-8</strain>
    </source>
</reference>
<organism evidence="2 3">
    <name type="scientific">Candidatus Gallionella acididurans</name>
    <dbReference type="NCBI Taxonomy" id="1796491"/>
    <lineage>
        <taxon>Bacteria</taxon>
        <taxon>Pseudomonadati</taxon>
        <taxon>Pseudomonadota</taxon>
        <taxon>Betaproteobacteria</taxon>
        <taxon>Nitrosomonadales</taxon>
        <taxon>Gallionellaceae</taxon>
        <taxon>Gallionella</taxon>
    </lineage>
</organism>
<dbReference type="Gene3D" id="3.40.50.300">
    <property type="entry name" value="P-loop containing nucleotide triphosphate hydrolases"/>
    <property type="match status" value="1"/>
</dbReference>
<sequence length="213" mass="22623">MANRIIAVINQKGGTGKTTLALNLAAGLSKRGLVHLVDADPQRSITQWVGMGGGSSGLPGVAQLVGNPAAVLEKLTRSHRYVVVDCPPTVQGEMVAAIMRMAHQVLIPALPSPIDLWASVDMAVAVNEAKKHNPGLGAYLVLNQLETRNALSRDMREAVAEFDVPVLTASMQRRAAYRTAAVEGQSVYGLGKRGLQAVADIEAIIEEVLCLQR</sequence>
<dbReference type="CDD" id="cd02042">
    <property type="entry name" value="ParAB_family"/>
    <property type="match status" value="1"/>
</dbReference>
<feature type="domain" description="CobQ/CobB/MinD/ParA nucleotide binding" evidence="1">
    <location>
        <begin position="6"/>
        <end position="187"/>
    </location>
</feature>
<gene>
    <name evidence="2" type="ORF">AWT59_2395</name>
</gene>
<comment type="caution">
    <text evidence="2">The sequence shown here is derived from an EMBL/GenBank/DDBJ whole genome shotgun (WGS) entry which is preliminary data.</text>
</comment>
<dbReference type="NCBIfam" id="NF041546">
    <property type="entry name" value="ParA_partition"/>
    <property type="match status" value="1"/>
</dbReference>
<evidence type="ECO:0000259" key="1">
    <source>
        <dbReference type="Pfam" id="PF01656"/>
    </source>
</evidence>